<organism evidence="2 3">
    <name type="scientific">Waterburya agarophytonicola KI4</name>
    <dbReference type="NCBI Taxonomy" id="2874699"/>
    <lineage>
        <taxon>Bacteria</taxon>
        <taxon>Bacillati</taxon>
        <taxon>Cyanobacteriota</taxon>
        <taxon>Cyanophyceae</taxon>
        <taxon>Pleurocapsales</taxon>
        <taxon>Hyellaceae</taxon>
        <taxon>Waterburya</taxon>
        <taxon>Waterburya agarophytonicola</taxon>
    </lineage>
</organism>
<keyword evidence="1" id="KW-1133">Transmembrane helix</keyword>
<protein>
    <submittedName>
        <fullName evidence="2">Uncharacterized protein</fullName>
    </submittedName>
</protein>
<dbReference type="EMBL" id="JADWDC010000046">
    <property type="protein sequence ID" value="MCC0178540.1"/>
    <property type="molecule type" value="Genomic_DNA"/>
</dbReference>
<keyword evidence="3" id="KW-1185">Reference proteome</keyword>
<dbReference type="RefSeq" id="WP_229641638.1">
    <property type="nucleotide sequence ID" value="NZ_JADWDC010000046.1"/>
</dbReference>
<feature type="transmembrane region" description="Helical" evidence="1">
    <location>
        <begin position="12"/>
        <end position="30"/>
    </location>
</feature>
<sequence>MDKLDFYSSSFKISIYVIFITAISVIIAVITGHKEYALYAIFFGLGAATVGISLELEKILLILVNNNSNKS</sequence>
<keyword evidence="1" id="KW-0812">Transmembrane</keyword>
<comment type="caution">
    <text evidence="2">The sequence shown here is derived from an EMBL/GenBank/DDBJ whole genome shotgun (WGS) entry which is preliminary data.</text>
</comment>
<gene>
    <name evidence="2" type="ORF">I4641_16315</name>
</gene>
<keyword evidence="1" id="KW-0472">Membrane</keyword>
<feature type="transmembrane region" description="Helical" evidence="1">
    <location>
        <begin position="36"/>
        <end position="54"/>
    </location>
</feature>
<evidence type="ECO:0000313" key="3">
    <source>
        <dbReference type="Proteomes" id="UP000729733"/>
    </source>
</evidence>
<evidence type="ECO:0000313" key="2">
    <source>
        <dbReference type="EMBL" id="MCC0178540.1"/>
    </source>
</evidence>
<evidence type="ECO:0000256" key="1">
    <source>
        <dbReference type="SAM" id="Phobius"/>
    </source>
</evidence>
<name>A0A964FG38_9CYAN</name>
<dbReference type="AlphaFoldDB" id="A0A964FG38"/>
<reference evidence="2" key="1">
    <citation type="journal article" date="2021" name="Antonie Van Leeuwenhoek">
        <title>Draft genome and description of Waterburya agarophytonicola gen. nov. sp. nov. (Pleurocapsales, Cyanobacteria): a seaweed symbiont.</title>
        <authorList>
            <person name="Bonthond G."/>
            <person name="Shalygin S."/>
            <person name="Bayer T."/>
            <person name="Weinberger F."/>
        </authorList>
    </citation>
    <scope>NUCLEOTIDE SEQUENCE</scope>
    <source>
        <strain evidence="2">KI4</strain>
    </source>
</reference>
<proteinExistence type="predicted"/>
<accession>A0A964FG38</accession>
<dbReference type="Proteomes" id="UP000729733">
    <property type="component" value="Unassembled WGS sequence"/>
</dbReference>